<proteinExistence type="predicted"/>
<dbReference type="PANTHER" id="PTHR31464:SF3">
    <property type="entry name" value="AAA DOMAIN-CONTAINING PROTEIN-RELATED"/>
    <property type="match status" value="1"/>
</dbReference>
<sequence>MEAGLQSLDQVIPAIDQCVQDGIFSFHHISEQIDNISAIGALASSVEDGQESEATEKFNELAGLIENLSGSMCSHLNDLKDFMANEPFYEEAMNGSLHLLNLLKDHLTNPGYGTTGDFMAAHGETNPVELGYLFIEAYAYGLSLDENLADPHALMEEIEDFEMKCEMWRNEHQTSWPDNVLNFIETVQDNENIGSCDEMADLIREGLEKIDTEDVFYVLVFPNTSLYVLHSTLSDQVVTSCDRGLFNVIVYKSIDGKYAGEDEWNGFRDVVDQYREVQKINNWVTDEDLENWANGIENNGFMVILETIDGMAVRSTKTDQLENGPGYGITVTLTIKSKQNNGDDEEEFVDDGSDEIVEIEENEVELVDTTEELYLLVGYK</sequence>
<gene>
    <name evidence="1" type="ORF">CRE_27885</name>
</gene>
<dbReference type="HOGENOM" id="CLU_040461_0_0_1"/>
<keyword evidence="2" id="KW-1185">Reference proteome</keyword>
<dbReference type="eggNOG" id="ENOG502TJI1">
    <property type="taxonomic scope" value="Eukaryota"/>
</dbReference>
<dbReference type="EMBL" id="DS268651">
    <property type="protein sequence ID" value="EFO96984.1"/>
    <property type="molecule type" value="Genomic_DNA"/>
</dbReference>
<evidence type="ECO:0000313" key="2">
    <source>
        <dbReference type="Proteomes" id="UP000008281"/>
    </source>
</evidence>
<dbReference type="InterPro" id="IPR007767">
    <property type="entry name" value="DUF684"/>
</dbReference>
<organism evidence="2">
    <name type="scientific">Caenorhabditis remanei</name>
    <name type="common">Caenorhabditis vulgaris</name>
    <dbReference type="NCBI Taxonomy" id="31234"/>
    <lineage>
        <taxon>Eukaryota</taxon>
        <taxon>Metazoa</taxon>
        <taxon>Ecdysozoa</taxon>
        <taxon>Nematoda</taxon>
        <taxon>Chromadorea</taxon>
        <taxon>Rhabditida</taxon>
        <taxon>Rhabditina</taxon>
        <taxon>Rhabditomorpha</taxon>
        <taxon>Rhabditoidea</taxon>
        <taxon>Rhabditidae</taxon>
        <taxon>Peloderinae</taxon>
        <taxon>Caenorhabditis</taxon>
    </lineage>
</organism>
<dbReference type="AlphaFoldDB" id="E3NG88"/>
<dbReference type="InParanoid" id="E3NG88"/>
<name>E3NG88_CAERE</name>
<dbReference type="Proteomes" id="UP000008281">
    <property type="component" value="Unassembled WGS sequence"/>
</dbReference>
<dbReference type="PANTHER" id="PTHR31464">
    <property type="entry name" value="PROTEIN CBG01266"/>
    <property type="match status" value="1"/>
</dbReference>
<accession>E3NG88</accession>
<evidence type="ECO:0000313" key="1">
    <source>
        <dbReference type="EMBL" id="EFO96984.1"/>
    </source>
</evidence>
<protein>
    <submittedName>
        <fullName evidence="1">Uncharacterized protein</fullName>
    </submittedName>
</protein>
<dbReference type="Pfam" id="PF05075">
    <property type="entry name" value="DUF684"/>
    <property type="match status" value="2"/>
</dbReference>
<reference evidence="1" key="1">
    <citation type="submission" date="2007-07" db="EMBL/GenBank/DDBJ databases">
        <title>PCAP assembly of the Caenorhabditis remanei genome.</title>
        <authorList>
            <consortium name="The Caenorhabditis remanei Sequencing Consortium"/>
            <person name="Wilson R.K."/>
        </authorList>
    </citation>
    <scope>NUCLEOTIDE SEQUENCE [LARGE SCALE GENOMIC DNA]</scope>
    <source>
        <strain evidence="1">PB4641</strain>
    </source>
</reference>